<evidence type="ECO:0000256" key="2">
    <source>
        <dbReference type="ARBA" id="ARBA00004236"/>
    </source>
</evidence>
<dbReference type="GO" id="GO:0005886">
    <property type="term" value="C:plasma membrane"/>
    <property type="evidence" value="ECO:0007669"/>
    <property type="project" value="UniProtKB-SubCell"/>
</dbReference>
<dbReference type="SMART" id="SM00388">
    <property type="entry name" value="HisKA"/>
    <property type="match status" value="1"/>
</dbReference>
<sequence>MTRHLFAVPPAAEALAYCVDTGVLIVADDVVVTVNREFRLLFAATTDDLVGEPVAAVETRQPYAAAAQFWAARHGAYGRRCRCTLPGDRVVEARWHALPSDDHRLLAAVIGDRTGEVLVRRRLRQHNRALAELVASKTELVSALLHDLRTPLTAALAMVDLLSEDDGADPALPMIARKLHRIEEVTTEIAMIGGIESGAVALERQEFDLPALLAEAAAGSGVVVAARPPQGLVTGDRARLGQVFRRLTAAVRAIGGTDEEMVVEAVDDRWRIALRLPGRLATDRLFTAADSGSNATALMLARAVVGRHGGAVGVESVDGTPFLTVWLPR</sequence>
<dbReference type="CDD" id="cd00082">
    <property type="entry name" value="HisKA"/>
    <property type="match status" value="1"/>
</dbReference>
<comment type="caution">
    <text evidence="6">The sequence shown here is derived from an EMBL/GenBank/DDBJ whole genome shotgun (WGS) entry which is preliminary data.</text>
</comment>
<dbReference type="InterPro" id="IPR003661">
    <property type="entry name" value="HisK_dim/P_dom"/>
</dbReference>
<evidence type="ECO:0000256" key="4">
    <source>
        <dbReference type="ARBA" id="ARBA00022553"/>
    </source>
</evidence>
<name>A0A919K710_9ACTN</name>
<evidence type="ECO:0000313" key="6">
    <source>
        <dbReference type="EMBL" id="GIF01249.1"/>
    </source>
</evidence>
<protein>
    <recommendedName>
        <fullName evidence="3">histidine kinase</fullName>
        <ecNumber evidence="3">2.7.13.3</ecNumber>
    </recommendedName>
</protein>
<dbReference type="Pfam" id="PF00512">
    <property type="entry name" value="HisKA"/>
    <property type="match status" value="1"/>
</dbReference>
<keyword evidence="4" id="KW-0597">Phosphoprotein</keyword>
<organism evidence="6 7">
    <name type="scientific">Paractinoplanes rishiriensis</name>
    <dbReference type="NCBI Taxonomy" id="1050105"/>
    <lineage>
        <taxon>Bacteria</taxon>
        <taxon>Bacillati</taxon>
        <taxon>Actinomycetota</taxon>
        <taxon>Actinomycetes</taxon>
        <taxon>Micromonosporales</taxon>
        <taxon>Micromonosporaceae</taxon>
        <taxon>Paractinoplanes</taxon>
    </lineage>
</organism>
<dbReference type="AlphaFoldDB" id="A0A919K710"/>
<comment type="subcellular location">
    <subcellularLocation>
        <location evidence="2">Cell membrane</location>
    </subcellularLocation>
</comment>
<dbReference type="PANTHER" id="PTHR43547:SF2">
    <property type="entry name" value="HYBRID SIGNAL TRANSDUCTION HISTIDINE KINASE C"/>
    <property type="match status" value="1"/>
</dbReference>
<dbReference type="GO" id="GO:0000155">
    <property type="term" value="F:phosphorelay sensor kinase activity"/>
    <property type="evidence" value="ECO:0007669"/>
    <property type="project" value="InterPro"/>
</dbReference>
<dbReference type="PANTHER" id="PTHR43547">
    <property type="entry name" value="TWO-COMPONENT HISTIDINE KINASE"/>
    <property type="match status" value="1"/>
</dbReference>
<comment type="catalytic activity">
    <reaction evidence="1">
        <text>ATP + protein L-histidine = ADP + protein N-phospho-L-histidine.</text>
        <dbReference type="EC" id="2.7.13.3"/>
    </reaction>
</comment>
<dbReference type="EC" id="2.7.13.3" evidence="3"/>
<evidence type="ECO:0000313" key="7">
    <source>
        <dbReference type="Proteomes" id="UP000636960"/>
    </source>
</evidence>
<proteinExistence type="predicted"/>
<dbReference type="Proteomes" id="UP000636960">
    <property type="component" value="Unassembled WGS sequence"/>
</dbReference>
<dbReference type="Gene3D" id="1.10.287.130">
    <property type="match status" value="1"/>
</dbReference>
<gene>
    <name evidence="6" type="ORF">Ari01nite_87130</name>
</gene>
<dbReference type="EMBL" id="BOMV01000100">
    <property type="protein sequence ID" value="GIF01249.1"/>
    <property type="molecule type" value="Genomic_DNA"/>
</dbReference>
<evidence type="ECO:0000259" key="5">
    <source>
        <dbReference type="SMART" id="SM00388"/>
    </source>
</evidence>
<accession>A0A919K710</accession>
<feature type="domain" description="Signal transduction histidine kinase dimerisation/phosphoacceptor" evidence="5">
    <location>
        <begin position="136"/>
        <end position="198"/>
    </location>
</feature>
<evidence type="ECO:0000256" key="1">
    <source>
        <dbReference type="ARBA" id="ARBA00000085"/>
    </source>
</evidence>
<evidence type="ECO:0000256" key="3">
    <source>
        <dbReference type="ARBA" id="ARBA00012438"/>
    </source>
</evidence>
<dbReference type="SUPFAM" id="SSF47384">
    <property type="entry name" value="Homodimeric domain of signal transducing histidine kinase"/>
    <property type="match status" value="1"/>
</dbReference>
<keyword evidence="7" id="KW-1185">Reference proteome</keyword>
<dbReference type="InterPro" id="IPR036097">
    <property type="entry name" value="HisK_dim/P_sf"/>
</dbReference>
<reference evidence="6" key="1">
    <citation type="submission" date="2021-01" db="EMBL/GenBank/DDBJ databases">
        <title>Whole genome shotgun sequence of Actinoplanes rishiriensis NBRC 108556.</title>
        <authorList>
            <person name="Komaki H."/>
            <person name="Tamura T."/>
        </authorList>
    </citation>
    <scope>NUCLEOTIDE SEQUENCE</scope>
    <source>
        <strain evidence="6">NBRC 108556</strain>
    </source>
</reference>